<dbReference type="PANTHER" id="PTHR33545:SF5">
    <property type="entry name" value="UPF0750 MEMBRANE PROTEIN YITT"/>
    <property type="match status" value="1"/>
</dbReference>
<dbReference type="RefSeq" id="WP_204699512.1">
    <property type="nucleotide sequence ID" value="NZ_JAFBEC010000016.1"/>
</dbReference>
<dbReference type="Pfam" id="PF02588">
    <property type="entry name" value="YitT_membrane"/>
    <property type="match status" value="1"/>
</dbReference>
<comment type="subcellular location">
    <subcellularLocation>
        <location evidence="1">Cell membrane</location>
        <topology evidence="1">Multi-pass membrane protein</topology>
    </subcellularLocation>
</comment>
<evidence type="ECO:0000256" key="2">
    <source>
        <dbReference type="ARBA" id="ARBA00022475"/>
    </source>
</evidence>
<evidence type="ECO:0000256" key="1">
    <source>
        <dbReference type="ARBA" id="ARBA00004651"/>
    </source>
</evidence>
<keyword evidence="4 6" id="KW-1133">Transmembrane helix</keyword>
<evidence type="ECO:0000256" key="5">
    <source>
        <dbReference type="ARBA" id="ARBA00023136"/>
    </source>
</evidence>
<dbReference type="EMBL" id="JAFBEC010000016">
    <property type="protein sequence ID" value="MBM7634738.1"/>
    <property type="molecule type" value="Genomic_DNA"/>
</dbReference>
<reference evidence="7 8" key="1">
    <citation type="submission" date="2021-01" db="EMBL/GenBank/DDBJ databases">
        <title>Genomic Encyclopedia of Type Strains, Phase IV (KMG-IV): sequencing the most valuable type-strain genomes for metagenomic binning, comparative biology and taxonomic classification.</title>
        <authorList>
            <person name="Goeker M."/>
        </authorList>
    </citation>
    <scope>NUCLEOTIDE SEQUENCE [LARGE SCALE GENOMIC DNA]</scope>
    <source>
        <strain evidence="7 8">DSM 25540</strain>
    </source>
</reference>
<name>A0ABS2PIT7_9BACL</name>
<keyword evidence="5 6" id="KW-0472">Membrane</keyword>
<dbReference type="InterPro" id="IPR051461">
    <property type="entry name" value="UPF0750_membrane"/>
</dbReference>
<evidence type="ECO:0000256" key="6">
    <source>
        <dbReference type="SAM" id="Phobius"/>
    </source>
</evidence>
<accession>A0ABS2PIT7</accession>
<gene>
    <name evidence="7" type="ORF">JOD17_003864</name>
</gene>
<keyword evidence="2" id="KW-1003">Cell membrane</keyword>
<keyword evidence="8" id="KW-1185">Reference proteome</keyword>
<evidence type="ECO:0000256" key="3">
    <source>
        <dbReference type="ARBA" id="ARBA00022692"/>
    </source>
</evidence>
<dbReference type="InterPro" id="IPR003740">
    <property type="entry name" value="YitT"/>
</dbReference>
<proteinExistence type="predicted"/>
<organism evidence="7 8">
    <name type="scientific">Geomicrobium sediminis</name>
    <dbReference type="NCBI Taxonomy" id="1347788"/>
    <lineage>
        <taxon>Bacteria</taxon>
        <taxon>Bacillati</taxon>
        <taxon>Bacillota</taxon>
        <taxon>Bacilli</taxon>
        <taxon>Bacillales</taxon>
        <taxon>Geomicrobium</taxon>
    </lineage>
</organism>
<evidence type="ECO:0000313" key="8">
    <source>
        <dbReference type="Proteomes" id="UP000741863"/>
    </source>
</evidence>
<protein>
    <submittedName>
        <fullName evidence="7">Uncharacterized membrane-anchored protein YitT (DUF2179 family)</fullName>
    </submittedName>
</protein>
<feature type="transmembrane region" description="Helical" evidence="6">
    <location>
        <begin position="44"/>
        <end position="62"/>
    </location>
</feature>
<dbReference type="Proteomes" id="UP000741863">
    <property type="component" value="Unassembled WGS sequence"/>
</dbReference>
<feature type="transmembrane region" description="Helical" evidence="6">
    <location>
        <begin position="74"/>
        <end position="92"/>
    </location>
</feature>
<feature type="transmembrane region" description="Helical" evidence="6">
    <location>
        <begin position="138"/>
        <end position="158"/>
    </location>
</feature>
<feature type="transmembrane region" description="Helical" evidence="6">
    <location>
        <begin position="164"/>
        <end position="181"/>
    </location>
</feature>
<keyword evidence="3 6" id="KW-0812">Transmembrane</keyword>
<feature type="transmembrane region" description="Helical" evidence="6">
    <location>
        <begin position="98"/>
        <end position="117"/>
    </location>
</feature>
<evidence type="ECO:0000256" key="4">
    <source>
        <dbReference type="ARBA" id="ARBA00022989"/>
    </source>
</evidence>
<sequence>MRRLLLNLFGCFVLTAGIEVTGLAGLATSGAAGMSLTLMGIIELPFYLLFILVNIPFFILSLIKLGKDYTLNSLYSVTIVSIMTIFSGQWFQMEIPTAIGSVIGGLLVGIGAVLIFLSQSSMGGATILAVYLQKRYRIDPGIVIFCFDTFVAFISFLILGVHQGLLTIVNIFVCSVVISLSKQAIAKKTLNIVSET</sequence>
<dbReference type="PANTHER" id="PTHR33545">
    <property type="entry name" value="UPF0750 MEMBRANE PROTEIN YITT-RELATED"/>
    <property type="match status" value="1"/>
</dbReference>
<comment type="caution">
    <text evidence="7">The sequence shown here is derived from an EMBL/GenBank/DDBJ whole genome shotgun (WGS) entry which is preliminary data.</text>
</comment>
<evidence type="ECO:0000313" key="7">
    <source>
        <dbReference type="EMBL" id="MBM7634738.1"/>
    </source>
</evidence>